<evidence type="ECO:0000313" key="4">
    <source>
        <dbReference type="EMBL" id="KAK8866945.1"/>
    </source>
</evidence>
<dbReference type="CDD" id="cd05233">
    <property type="entry name" value="SDR_c"/>
    <property type="match status" value="1"/>
</dbReference>
<accession>A0ABR2IPQ7</accession>
<evidence type="ECO:0000256" key="3">
    <source>
        <dbReference type="SAM" id="Phobius"/>
    </source>
</evidence>
<name>A0ABR2IPQ7_9EUKA</name>
<evidence type="ECO:0000256" key="2">
    <source>
        <dbReference type="ARBA" id="ARBA00023002"/>
    </source>
</evidence>
<dbReference type="Gene3D" id="3.40.50.720">
    <property type="entry name" value="NAD(P)-binding Rossmann-like Domain"/>
    <property type="match status" value="1"/>
</dbReference>
<organism evidence="4 5">
    <name type="scientific">Tritrichomonas musculus</name>
    <dbReference type="NCBI Taxonomy" id="1915356"/>
    <lineage>
        <taxon>Eukaryota</taxon>
        <taxon>Metamonada</taxon>
        <taxon>Parabasalia</taxon>
        <taxon>Tritrichomonadida</taxon>
        <taxon>Tritrichomonadidae</taxon>
        <taxon>Tritrichomonas</taxon>
    </lineage>
</organism>
<dbReference type="InterPro" id="IPR002347">
    <property type="entry name" value="SDR_fam"/>
</dbReference>
<dbReference type="InterPro" id="IPR036291">
    <property type="entry name" value="NAD(P)-bd_dom_sf"/>
</dbReference>
<comment type="caution">
    <text evidence="4">The sequence shown here is derived from an EMBL/GenBank/DDBJ whole genome shotgun (WGS) entry which is preliminary data.</text>
</comment>
<reference evidence="4 5" key="1">
    <citation type="submission" date="2024-04" db="EMBL/GenBank/DDBJ databases">
        <title>Tritrichomonas musculus Genome.</title>
        <authorList>
            <person name="Alves-Ferreira E."/>
            <person name="Grigg M."/>
            <person name="Lorenzi H."/>
            <person name="Galac M."/>
        </authorList>
    </citation>
    <scope>NUCLEOTIDE SEQUENCE [LARGE SCALE GENOMIC DNA]</scope>
    <source>
        <strain evidence="4 5">EAF2021</strain>
    </source>
</reference>
<evidence type="ECO:0000256" key="1">
    <source>
        <dbReference type="ARBA" id="ARBA00006484"/>
    </source>
</evidence>
<dbReference type="EMBL" id="JAPFFF010000015">
    <property type="protein sequence ID" value="KAK8866945.1"/>
    <property type="molecule type" value="Genomic_DNA"/>
</dbReference>
<evidence type="ECO:0000313" key="5">
    <source>
        <dbReference type="Proteomes" id="UP001470230"/>
    </source>
</evidence>
<dbReference type="SUPFAM" id="SSF51735">
    <property type="entry name" value="NAD(P)-binding Rossmann-fold domains"/>
    <property type="match status" value="1"/>
</dbReference>
<gene>
    <name evidence="4" type="ORF">M9Y10_009914</name>
</gene>
<evidence type="ECO:0008006" key="6">
    <source>
        <dbReference type="Google" id="ProtNLM"/>
    </source>
</evidence>
<feature type="transmembrane region" description="Helical" evidence="3">
    <location>
        <begin position="7"/>
        <end position="27"/>
    </location>
</feature>
<protein>
    <recommendedName>
        <fullName evidence="6">Oxidoreductase, short chain dehydrogenase/reductase family protein</fullName>
    </recommendedName>
</protein>
<dbReference type="PANTHER" id="PTHR42901:SF1">
    <property type="entry name" value="ALCOHOL DEHYDROGENASE"/>
    <property type="match status" value="1"/>
</dbReference>
<dbReference type="Pfam" id="PF00106">
    <property type="entry name" value="adh_short"/>
    <property type="match status" value="1"/>
</dbReference>
<dbReference type="PRINTS" id="PR00081">
    <property type="entry name" value="GDHRDH"/>
</dbReference>
<comment type="similarity">
    <text evidence="1">Belongs to the short-chain dehydrogenases/reductases (SDR) family.</text>
</comment>
<keyword evidence="3" id="KW-0812">Transmembrane</keyword>
<keyword evidence="2" id="KW-0560">Oxidoreductase</keyword>
<proteinExistence type="inferred from homology"/>
<dbReference type="Proteomes" id="UP001470230">
    <property type="component" value="Unassembled WGS sequence"/>
</dbReference>
<keyword evidence="3" id="KW-1133">Transmembrane helix</keyword>
<keyword evidence="5" id="KW-1185">Reference proteome</keyword>
<dbReference type="PANTHER" id="PTHR42901">
    <property type="entry name" value="ALCOHOL DEHYDROGENASE"/>
    <property type="match status" value="1"/>
</dbReference>
<sequence>MSFFESICYYAGLLCLFHGIFILYRWIISYFSSPVDLKKKYNSEWALVTGANAGLGLKIATRLAEQGYNIIGTGRNIKALDEAKNGIENKYPNVKFVPLPADFSNYEAGVKVISEKLQNSDLDIKIAVINAGYGIFGPITKLENSQIHDFVTTMCTSYAQLAREFIIKNKAVIYNNKENAKDNKSLLYITASLAAETNAPLATMYCSAKTYDSAFIKHLSIEKHGTNLDITAMQPGFFSNSKFFANLPGFLGKLFTAENIYPSSDEVCECVMKTLGKGPIVDCSANSLLTRMLFWILGEYPTYLLSKLVVNLANKKIEK</sequence>
<keyword evidence="3" id="KW-0472">Membrane</keyword>